<accession>A0AAV4XNM2</accession>
<reference evidence="2 3" key="1">
    <citation type="submission" date="2021-06" db="EMBL/GenBank/DDBJ databases">
        <title>Caerostris extrusa draft genome.</title>
        <authorList>
            <person name="Kono N."/>
            <person name="Arakawa K."/>
        </authorList>
    </citation>
    <scope>NUCLEOTIDE SEQUENCE [LARGE SCALE GENOMIC DNA]</scope>
</reference>
<evidence type="ECO:0000313" key="2">
    <source>
        <dbReference type="EMBL" id="GIY95810.1"/>
    </source>
</evidence>
<organism evidence="2 3">
    <name type="scientific">Caerostris extrusa</name>
    <name type="common">Bark spider</name>
    <name type="synonym">Caerostris bankana</name>
    <dbReference type="NCBI Taxonomy" id="172846"/>
    <lineage>
        <taxon>Eukaryota</taxon>
        <taxon>Metazoa</taxon>
        <taxon>Ecdysozoa</taxon>
        <taxon>Arthropoda</taxon>
        <taxon>Chelicerata</taxon>
        <taxon>Arachnida</taxon>
        <taxon>Araneae</taxon>
        <taxon>Araneomorphae</taxon>
        <taxon>Entelegynae</taxon>
        <taxon>Araneoidea</taxon>
        <taxon>Araneidae</taxon>
        <taxon>Caerostris</taxon>
    </lineage>
</organism>
<dbReference type="EMBL" id="BPLR01017966">
    <property type="protein sequence ID" value="GIY95810.1"/>
    <property type="molecule type" value="Genomic_DNA"/>
</dbReference>
<feature type="compositionally biased region" description="Basic and acidic residues" evidence="1">
    <location>
        <begin position="29"/>
        <end position="39"/>
    </location>
</feature>
<sequence>MQTSPLQRVSVEVGRGGVYGHSICERGRSTRTCSKEMRNQPRCRKGKEKTTKVLQRRERRKRKEGVED</sequence>
<protein>
    <submittedName>
        <fullName evidence="2">Uncharacterized protein</fullName>
    </submittedName>
</protein>
<dbReference type="AlphaFoldDB" id="A0AAV4XNM2"/>
<feature type="compositionally biased region" description="Basic residues" evidence="1">
    <location>
        <begin position="57"/>
        <end position="68"/>
    </location>
</feature>
<gene>
    <name evidence="2" type="ORF">CEXT_450341</name>
</gene>
<dbReference type="Proteomes" id="UP001054945">
    <property type="component" value="Unassembled WGS sequence"/>
</dbReference>
<comment type="caution">
    <text evidence="2">The sequence shown here is derived from an EMBL/GenBank/DDBJ whole genome shotgun (WGS) entry which is preliminary data.</text>
</comment>
<evidence type="ECO:0000256" key="1">
    <source>
        <dbReference type="SAM" id="MobiDB-lite"/>
    </source>
</evidence>
<keyword evidence="3" id="KW-1185">Reference proteome</keyword>
<proteinExistence type="predicted"/>
<name>A0AAV4XNM2_CAEEX</name>
<evidence type="ECO:0000313" key="3">
    <source>
        <dbReference type="Proteomes" id="UP001054945"/>
    </source>
</evidence>
<feature type="region of interest" description="Disordered" evidence="1">
    <location>
        <begin position="29"/>
        <end position="68"/>
    </location>
</feature>